<feature type="chain" id="PRO_5019201566" description="Lipoprotein" evidence="1">
    <location>
        <begin position="27"/>
        <end position="937"/>
    </location>
</feature>
<proteinExistence type="predicted"/>
<evidence type="ECO:0000256" key="1">
    <source>
        <dbReference type="SAM" id="SignalP"/>
    </source>
</evidence>
<protein>
    <recommendedName>
        <fullName evidence="4">Lipoprotein</fullName>
    </recommendedName>
</protein>
<dbReference type="NCBIfam" id="NF045850">
    <property type="entry name" value="ABC_Mplas_LP"/>
    <property type="match status" value="1"/>
</dbReference>
<keyword evidence="1" id="KW-0732">Signal</keyword>
<evidence type="ECO:0008006" key="4">
    <source>
        <dbReference type="Google" id="ProtNLM"/>
    </source>
</evidence>
<organism evidence="2 3">
    <name type="scientific">Mycoplasmopsis bovirhinis</name>
    <dbReference type="NCBI Taxonomy" id="29553"/>
    <lineage>
        <taxon>Bacteria</taxon>
        <taxon>Bacillati</taxon>
        <taxon>Mycoplasmatota</taxon>
        <taxon>Mycoplasmoidales</taxon>
        <taxon>Metamycoplasmataceae</taxon>
        <taxon>Mycoplasmopsis</taxon>
    </lineage>
</organism>
<dbReference type="EMBL" id="LR214972">
    <property type="protein sequence ID" value="VEU63614.1"/>
    <property type="molecule type" value="Genomic_DNA"/>
</dbReference>
<evidence type="ECO:0000313" key="3">
    <source>
        <dbReference type="Proteomes" id="UP000289952"/>
    </source>
</evidence>
<dbReference type="RefSeq" id="WP_129621824.1">
    <property type="nucleotide sequence ID" value="NZ_LR214972.1"/>
</dbReference>
<gene>
    <name evidence="2" type="ORF">NCTC10118_00663</name>
</gene>
<dbReference type="OrthoDB" id="395154at2"/>
<sequence>MKKRKLWFIGSAVASLALPIAAVSCGQESAKMPTKTFGNYAAQKIYRIQINSEYAQNRGEFDGSIYSGSFSNATDTASGALLFRHEATGKAEFEETNEVSSDGITKINKIQVLKPSILKWNLEYAKSIKLYVDGQEVVYDNDNVDPLGAPTEQGKYYKSSFVELTSNDPKSINNPKFFENLAKASKFEVEIDESSYWVNTKGEKTKYKVVAKDFYYGILRTYLYSDEKYRLANGGTADLDSKAKAITAKSDNMFKKDSTFGNKYLYGLYNINFDKIIDESQFIKSDGDKKYLVFQKKDETKAAQFVEFFKGILFGNYDYLPAPSQYIEEKNQDLVSLRNYASSAKNQEAEAAASFATATGKTKESGLYWYGLTKDTALYAGRYYYAGYNADDLTKRWILNTHYKDQSYLNAEGRLKEIQEVHVNKQLTPDQFKNTNYEWFISGLTSTISYSQLDANTQNLIKNNKDVFGLSKYETLNKKSTSGHYYPAIVPNYHQNKQKYNEVYFNDAYAQLLWGNSYQDISEGKAKDTLTYTTSGRAAEFRNILSTAINWSHSARETHLPLPGIAWLTGVAQDTPIVQGDDVTPRKLADEINELFVVDRNTNQRVDLGGSLGTELRPSENNVVGQTAIQKYESAAFETLKSRLKTLLDEFFASYTAPKDSSPQEIAKNDKIRFVISYRFVNYNIKNETAFLSQIKILNSLYPEKLEVSAVKLKDGDKALESLYSYYLNTPSPVQRFGWTSDYELINGSNDYRSWISAMPILAAIAYDEAYRAKVQVAYPTLVKAADKLKVFLEANKETIKLSIPIEKWSKLTSKDLRNLNDYLAHKVIDSEKTTDTNIVLKDIDTKTDKTEYISAGLLSAQYLLWLNTDSTHGLKKDELVKFTNELTNISGLLPNPFYTSLSESFSDRLVNPNYIFPSTPYADDYSSFLAKTTTTK</sequence>
<keyword evidence="3" id="KW-1185">Reference proteome</keyword>
<dbReference type="AlphaFoldDB" id="A0A449AF47"/>
<accession>A0A449AF47</accession>
<reference evidence="2 3" key="1">
    <citation type="submission" date="2019-01" db="EMBL/GenBank/DDBJ databases">
        <authorList>
            <consortium name="Pathogen Informatics"/>
        </authorList>
    </citation>
    <scope>NUCLEOTIDE SEQUENCE [LARGE SCALE GENOMIC DNA]</scope>
    <source>
        <strain evidence="2 3">NCTC10118</strain>
    </source>
</reference>
<feature type="signal peptide" evidence="1">
    <location>
        <begin position="1"/>
        <end position="26"/>
    </location>
</feature>
<name>A0A449AF47_9BACT</name>
<evidence type="ECO:0000313" key="2">
    <source>
        <dbReference type="EMBL" id="VEU63614.1"/>
    </source>
</evidence>
<dbReference type="PROSITE" id="PS51257">
    <property type="entry name" value="PROKAR_LIPOPROTEIN"/>
    <property type="match status" value="1"/>
</dbReference>
<dbReference type="Proteomes" id="UP000289952">
    <property type="component" value="Chromosome"/>
</dbReference>